<dbReference type="InterPro" id="IPR010254">
    <property type="entry name" value="B12-dep_deHydtase_bsu"/>
</dbReference>
<dbReference type="Gene3D" id="3.40.50.10150">
    <property type="entry name" value="B12-dependent dehydatase associated subunit"/>
    <property type="match status" value="1"/>
</dbReference>
<proteinExistence type="predicted"/>
<dbReference type="SUPFAM" id="SSF52968">
    <property type="entry name" value="B12-dependent dehydatase associated subunit"/>
    <property type="match status" value="1"/>
</dbReference>
<reference evidence="2" key="2">
    <citation type="submission" date="2018-03" db="EMBL/GenBank/DDBJ databases">
        <authorList>
            <person name="Derbyshire K."/>
            <person name="Gray T.A."/>
            <person name="Champion M."/>
        </authorList>
    </citation>
    <scope>NUCLEOTIDE SEQUENCE [LARGE SCALE GENOMIC DNA]</scope>
    <source>
        <strain evidence="2">MKD8</strain>
    </source>
</reference>
<gene>
    <name evidence="1" type="ORF">D806_015650</name>
</gene>
<dbReference type="InterPro" id="IPR003208">
    <property type="entry name" value="Dehydtase/Dehydtase_re"/>
</dbReference>
<dbReference type="AlphaFoldDB" id="A0A2U9PLC8"/>
<reference evidence="1 2" key="1">
    <citation type="journal article" date="2013" name="Genome Announc.">
        <title>Draft genome sequence of MKD8, a conjugal recipient Mycobacterium smegmatis strain.</title>
        <authorList>
            <person name="Gray T.A."/>
            <person name="Palumbo M.J."/>
            <person name="Derbyshire K.M."/>
        </authorList>
    </citation>
    <scope>NUCLEOTIDE SEQUENCE [LARGE SCALE GENOMIC DNA]</scope>
    <source>
        <strain evidence="1 2">MKD8</strain>
    </source>
</reference>
<organism evidence="1 2">
    <name type="scientific">Mycolicibacterium smegmatis (strain MKD8)</name>
    <name type="common">Mycobacterium smegmatis</name>
    <dbReference type="NCBI Taxonomy" id="1214915"/>
    <lineage>
        <taxon>Bacteria</taxon>
        <taxon>Bacillati</taxon>
        <taxon>Actinomycetota</taxon>
        <taxon>Actinomycetes</taxon>
        <taxon>Mycobacteriales</taxon>
        <taxon>Mycobacteriaceae</taxon>
        <taxon>Mycolicibacterium</taxon>
    </lineage>
</organism>
<name>A0A2U9PLC8_MYCSE</name>
<accession>A0A2U9PLC8</accession>
<sequence length="113" mass="11466">MIQVFTALTGTSGELAAVTRDVLAGIEEEGVPYAVTTVAEDVPVADLARRAAMRSPLQVGVGIGAGGGVCVHHDMLEDPLPELSSADPADSAAARTLGHNAARIVVGLPLKPD</sequence>
<evidence type="ECO:0000313" key="1">
    <source>
        <dbReference type="EMBL" id="AWT52549.1"/>
    </source>
</evidence>
<dbReference type="Pfam" id="PF02288">
    <property type="entry name" value="Dehydratase_MU"/>
    <property type="match status" value="1"/>
</dbReference>
<protein>
    <submittedName>
        <fullName evidence="1">PduH protein</fullName>
    </submittedName>
</protein>
<dbReference type="EMBL" id="CP027541">
    <property type="protein sequence ID" value="AWT52549.1"/>
    <property type="molecule type" value="Genomic_DNA"/>
</dbReference>
<dbReference type="Proteomes" id="UP000011200">
    <property type="component" value="Chromosome"/>
</dbReference>
<evidence type="ECO:0000313" key="2">
    <source>
        <dbReference type="Proteomes" id="UP000011200"/>
    </source>
</evidence>